<dbReference type="SUPFAM" id="SSF57850">
    <property type="entry name" value="RING/U-box"/>
    <property type="match status" value="1"/>
</dbReference>
<dbReference type="GO" id="GO:0008270">
    <property type="term" value="F:zinc ion binding"/>
    <property type="evidence" value="ECO:0007669"/>
    <property type="project" value="UniProtKB-KW"/>
</dbReference>
<dbReference type="EMBL" id="JAEAOA010000613">
    <property type="protein sequence ID" value="KAK3595571.1"/>
    <property type="molecule type" value="Genomic_DNA"/>
</dbReference>
<dbReference type="Gene3D" id="3.30.40.10">
    <property type="entry name" value="Zinc/RING finger domain, C3HC4 (zinc finger)"/>
    <property type="match status" value="1"/>
</dbReference>
<reference evidence="6" key="1">
    <citation type="journal article" date="2021" name="Genome Biol. Evol.">
        <title>A High-Quality Reference Genome for a Parasitic Bivalve with Doubly Uniparental Inheritance (Bivalvia: Unionida).</title>
        <authorList>
            <person name="Smith C.H."/>
        </authorList>
    </citation>
    <scope>NUCLEOTIDE SEQUENCE</scope>
    <source>
        <strain evidence="6">CHS0354</strain>
    </source>
</reference>
<dbReference type="SMART" id="SM00184">
    <property type="entry name" value="RING"/>
    <property type="match status" value="1"/>
</dbReference>
<dbReference type="InterPro" id="IPR013083">
    <property type="entry name" value="Znf_RING/FYVE/PHD"/>
</dbReference>
<protein>
    <recommendedName>
        <fullName evidence="5">RING-type domain-containing protein</fullName>
    </recommendedName>
</protein>
<comment type="caution">
    <text evidence="6">The sequence shown here is derived from an EMBL/GenBank/DDBJ whole genome shotgun (WGS) entry which is preliminary data.</text>
</comment>
<dbReference type="AlphaFoldDB" id="A0AAE0SPR8"/>
<evidence type="ECO:0000313" key="7">
    <source>
        <dbReference type="Proteomes" id="UP001195483"/>
    </source>
</evidence>
<evidence type="ECO:0000256" key="2">
    <source>
        <dbReference type="ARBA" id="ARBA00022771"/>
    </source>
</evidence>
<reference evidence="6" key="3">
    <citation type="submission" date="2023-05" db="EMBL/GenBank/DDBJ databases">
        <authorList>
            <person name="Smith C.H."/>
        </authorList>
    </citation>
    <scope>NUCLEOTIDE SEQUENCE</scope>
    <source>
        <strain evidence="6">CHS0354</strain>
        <tissue evidence="6">Mantle</tissue>
    </source>
</reference>
<evidence type="ECO:0000259" key="5">
    <source>
        <dbReference type="PROSITE" id="PS50089"/>
    </source>
</evidence>
<dbReference type="PROSITE" id="PS00518">
    <property type="entry name" value="ZF_RING_1"/>
    <property type="match status" value="1"/>
</dbReference>
<evidence type="ECO:0000256" key="4">
    <source>
        <dbReference type="PROSITE-ProRule" id="PRU00175"/>
    </source>
</evidence>
<reference evidence="6" key="2">
    <citation type="journal article" date="2021" name="Genome Biol. Evol.">
        <title>Developing a high-quality reference genome for a parasitic bivalve with doubly uniparental inheritance (Bivalvia: Unionida).</title>
        <authorList>
            <person name="Smith C.H."/>
        </authorList>
    </citation>
    <scope>NUCLEOTIDE SEQUENCE</scope>
    <source>
        <strain evidence="6">CHS0354</strain>
        <tissue evidence="6">Mantle</tissue>
    </source>
</reference>
<organism evidence="6 7">
    <name type="scientific">Potamilus streckersoni</name>
    <dbReference type="NCBI Taxonomy" id="2493646"/>
    <lineage>
        <taxon>Eukaryota</taxon>
        <taxon>Metazoa</taxon>
        <taxon>Spiralia</taxon>
        <taxon>Lophotrochozoa</taxon>
        <taxon>Mollusca</taxon>
        <taxon>Bivalvia</taxon>
        <taxon>Autobranchia</taxon>
        <taxon>Heteroconchia</taxon>
        <taxon>Palaeoheterodonta</taxon>
        <taxon>Unionida</taxon>
        <taxon>Unionoidea</taxon>
        <taxon>Unionidae</taxon>
        <taxon>Ambleminae</taxon>
        <taxon>Lampsilini</taxon>
        <taxon>Potamilus</taxon>
    </lineage>
</organism>
<dbReference type="PANTHER" id="PTHR25462:SF296">
    <property type="entry name" value="MEIOTIC P26, ISOFORM F"/>
    <property type="match status" value="1"/>
</dbReference>
<feature type="domain" description="RING-type" evidence="5">
    <location>
        <begin position="14"/>
        <end position="61"/>
    </location>
</feature>
<dbReference type="PROSITE" id="PS50089">
    <property type="entry name" value="ZF_RING_2"/>
    <property type="match status" value="1"/>
</dbReference>
<dbReference type="InterPro" id="IPR027370">
    <property type="entry name" value="Znf-RING_euk"/>
</dbReference>
<dbReference type="InterPro" id="IPR001841">
    <property type="entry name" value="Znf_RING"/>
</dbReference>
<dbReference type="Proteomes" id="UP001195483">
    <property type="component" value="Unassembled WGS sequence"/>
</dbReference>
<dbReference type="Pfam" id="PF13445">
    <property type="entry name" value="zf-RING_UBOX"/>
    <property type="match status" value="1"/>
</dbReference>
<keyword evidence="3" id="KW-0862">Zinc</keyword>
<dbReference type="InterPro" id="IPR047153">
    <property type="entry name" value="TRIM45/56/19-like"/>
</dbReference>
<keyword evidence="7" id="KW-1185">Reference proteome</keyword>
<dbReference type="InterPro" id="IPR017907">
    <property type="entry name" value="Znf_RING_CS"/>
</dbReference>
<evidence type="ECO:0000313" key="6">
    <source>
        <dbReference type="EMBL" id="KAK3595571.1"/>
    </source>
</evidence>
<keyword evidence="1" id="KW-0479">Metal-binding</keyword>
<evidence type="ECO:0000256" key="1">
    <source>
        <dbReference type="ARBA" id="ARBA00022723"/>
    </source>
</evidence>
<proteinExistence type="predicted"/>
<evidence type="ECO:0000256" key="3">
    <source>
        <dbReference type="ARBA" id="ARBA00022833"/>
    </source>
</evidence>
<dbReference type="PANTHER" id="PTHR25462">
    <property type="entry name" value="BONUS, ISOFORM C-RELATED"/>
    <property type="match status" value="1"/>
</dbReference>
<name>A0AAE0SPR8_9BIVA</name>
<keyword evidence="2 4" id="KW-0863">Zinc-finger</keyword>
<sequence length="156" mass="17526">MSLAQCGVHKQLRCTICLDTFKSPKVLSCLHIFCEKCICKHARSLREDWKQTGSIACPLCRFLTPAPGTDQNLDDWAAKLPDISIVSSISASDEIDNANQVFCEPCLQLRKNNISMAFCVTCSEYLCHICCDCHKTFKATKDHIITVQSMNKTEFD</sequence>
<gene>
    <name evidence="6" type="ORF">CHS0354_009527</name>
</gene>
<accession>A0AAE0SPR8</accession>